<sequence length="191" mass="21338">MYSLVTAFNNSNNRARARLGQQQQQPTAICMYVASQPALLSSNNFLPFNSTNQQPAASPASQPASSQHAAASQLVCGQPLASQPARGQPRPASQPASMMLCIGTGSRICYKSWSEAVNISWTDLPLCRTEVLWTYRKFEPTIENHSIAFINHLAQRVRAKARRDAKKVRWENEPHTRTMIAEKEKENQQAR</sequence>
<evidence type="ECO:0000313" key="3">
    <source>
        <dbReference type="Proteomes" id="UP001283361"/>
    </source>
</evidence>
<comment type="caution">
    <text evidence="2">The sequence shown here is derived from an EMBL/GenBank/DDBJ whole genome shotgun (WGS) entry which is preliminary data.</text>
</comment>
<evidence type="ECO:0000256" key="1">
    <source>
        <dbReference type="SAM" id="MobiDB-lite"/>
    </source>
</evidence>
<organism evidence="2 3">
    <name type="scientific">Elysia crispata</name>
    <name type="common">lettuce slug</name>
    <dbReference type="NCBI Taxonomy" id="231223"/>
    <lineage>
        <taxon>Eukaryota</taxon>
        <taxon>Metazoa</taxon>
        <taxon>Spiralia</taxon>
        <taxon>Lophotrochozoa</taxon>
        <taxon>Mollusca</taxon>
        <taxon>Gastropoda</taxon>
        <taxon>Heterobranchia</taxon>
        <taxon>Euthyneura</taxon>
        <taxon>Panpulmonata</taxon>
        <taxon>Sacoglossa</taxon>
        <taxon>Placobranchoidea</taxon>
        <taxon>Plakobranchidae</taxon>
        <taxon>Elysia</taxon>
    </lineage>
</organism>
<reference evidence="2" key="1">
    <citation type="journal article" date="2023" name="G3 (Bethesda)">
        <title>A reference genome for the long-term kleptoplast-retaining sea slug Elysia crispata morphotype clarki.</title>
        <authorList>
            <person name="Eastman K.E."/>
            <person name="Pendleton A.L."/>
            <person name="Shaikh M.A."/>
            <person name="Suttiyut T."/>
            <person name="Ogas R."/>
            <person name="Tomko P."/>
            <person name="Gavelis G."/>
            <person name="Widhalm J.R."/>
            <person name="Wisecaver J.H."/>
        </authorList>
    </citation>
    <scope>NUCLEOTIDE SEQUENCE</scope>
    <source>
        <strain evidence="2">ECLA1</strain>
    </source>
</reference>
<evidence type="ECO:0000313" key="2">
    <source>
        <dbReference type="EMBL" id="KAK3737725.1"/>
    </source>
</evidence>
<name>A0AAE0Y9D5_9GAST</name>
<dbReference type="AlphaFoldDB" id="A0AAE0Y9D5"/>
<dbReference type="Proteomes" id="UP001283361">
    <property type="component" value="Unassembled WGS sequence"/>
</dbReference>
<dbReference type="EMBL" id="JAWDGP010006627">
    <property type="protein sequence ID" value="KAK3737725.1"/>
    <property type="molecule type" value="Genomic_DNA"/>
</dbReference>
<keyword evidence="3" id="KW-1185">Reference proteome</keyword>
<gene>
    <name evidence="2" type="ORF">RRG08_017299</name>
</gene>
<feature type="region of interest" description="Disordered" evidence="1">
    <location>
        <begin position="165"/>
        <end position="191"/>
    </location>
</feature>
<proteinExistence type="predicted"/>
<feature type="compositionally biased region" description="Basic and acidic residues" evidence="1">
    <location>
        <begin position="167"/>
        <end position="191"/>
    </location>
</feature>
<accession>A0AAE0Y9D5</accession>
<protein>
    <submittedName>
        <fullName evidence="2">Uncharacterized protein</fullName>
    </submittedName>
</protein>